<feature type="region of interest" description="Disordered" evidence="1">
    <location>
        <begin position="174"/>
        <end position="206"/>
    </location>
</feature>
<reference evidence="2" key="1">
    <citation type="submission" date="2021-02" db="EMBL/GenBank/DDBJ databases">
        <authorList>
            <person name="Nowell W R."/>
        </authorList>
    </citation>
    <scope>NUCLEOTIDE SEQUENCE</scope>
</reference>
<dbReference type="EMBL" id="CAJNOK010004381">
    <property type="protein sequence ID" value="CAF0935850.1"/>
    <property type="molecule type" value="Genomic_DNA"/>
</dbReference>
<gene>
    <name evidence="2" type="ORF">OVA965_LOCUS11377</name>
    <name evidence="3" type="ORF">TMI583_LOCUS11377</name>
</gene>
<feature type="compositionally biased region" description="Basic and acidic residues" evidence="1">
    <location>
        <begin position="182"/>
        <end position="199"/>
    </location>
</feature>
<name>A0A8S2DNJ1_9BILA</name>
<accession>A0A8S2DNJ1</accession>
<dbReference type="Proteomes" id="UP000682733">
    <property type="component" value="Unassembled WGS sequence"/>
</dbReference>
<organism evidence="2 4">
    <name type="scientific">Didymodactylos carnosus</name>
    <dbReference type="NCBI Taxonomy" id="1234261"/>
    <lineage>
        <taxon>Eukaryota</taxon>
        <taxon>Metazoa</taxon>
        <taxon>Spiralia</taxon>
        <taxon>Gnathifera</taxon>
        <taxon>Rotifera</taxon>
        <taxon>Eurotatoria</taxon>
        <taxon>Bdelloidea</taxon>
        <taxon>Philodinida</taxon>
        <taxon>Philodinidae</taxon>
        <taxon>Didymodactylos</taxon>
    </lineage>
</organism>
<protein>
    <submittedName>
        <fullName evidence="2">Uncharacterized protein</fullName>
    </submittedName>
</protein>
<evidence type="ECO:0000313" key="3">
    <source>
        <dbReference type="EMBL" id="CAF3711553.1"/>
    </source>
</evidence>
<dbReference type="Proteomes" id="UP000677228">
    <property type="component" value="Unassembled WGS sequence"/>
</dbReference>
<evidence type="ECO:0000256" key="1">
    <source>
        <dbReference type="SAM" id="MobiDB-lite"/>
    </source>
</evidence>
<evidence type="ECO:0000313" key="4">
    <source>
        <dbReference type="Proteomes" id="UP000677228"/>
    </source>
</evidence>
<dbReference type="EMBL" id="CAJOBA010004384">
    <property type="protein sequence ID" value="CAF3711553.1"/>
    <property type="molecule type" value="Genomic_DNA"/>
</dbReference>
<proteinExistence type="predicted"/>
<evidence type="ECO:0000313" key="2">
    <source>
        <dbReference type="EMBL" id="CAF0935850.1"/>
    </source>
</evidence>
<sequence length="413" mass="48727">MLWLHGTRLLHFKYAWKQVFPQKKPFPVSNTIISDRYFVLLRASLHQFNNESYEGYLQRIFKIIDGHTSPEDKLKTKLHACLSHMMMYFRKKLVNKLVIAELREIAMWCLSLLVNTSIWNEMLENWRLICIVFINYFSTSFPSTTFKLLATKIMNLKRVNPSFHLLMEESKNTNGITQQNEEVERGTTRNKSNKDTDPHDFDDDVNINAGETEEILRKTKNYNDHIYAIFNEQTQLETINSGYSTRFLKYLLKWYMPSVILWSDLLIKPNVQQSNAQSEWAMSIAKIVHLGEEIDKDDIIQLETMLNLTKLYISEPNESRRIIILLREVIYPMISKYTSTKINAICYFQCYNCIRSYKTTAEFDAIQLLNRKHTMRITKEIYDFFETSSSDKNCPCCEQLMTKVTQVTSWPPV</sequence>
<dbReference type="AlphaFoldDB" id="A0A8S2DNJ1"/>
<comment type="caution">
    <text evidence="2">The sequence shown here is derived from an EMBL/GenBank/DDBJ whole genome shotgun (WGS) entry which is preliminary data.</text>
</comment>